<evidence type="ECO:0000313" key="2">
    <source>
        <dbReference type="Proteomes" id="UP000805649"/>
    </source>
</evidence>
<reference evidence="1 2" key="1">
    <citation type="journal article" date="2020" name="Phytopathology">
        <title>Genome Sequence Resources of Colletotrichum truncatum, C. plurivorum, C. musicola, and C. sojae: Four Species Pathogenic to Soybean (Glycine max).</title>
        <authorList>
            <person name="Rogerio F."/>
            <person name="Boufleur T.R."/>
            <person name="Ciampi-Guillardi M."/>
            <person name="Sukno S.A."/>
            <person name="Thon M.R."/>
            <person name="Massola Junior N.S."/>
            <person name="Baroncelli R."/>
        </authorList>
    </citation>
    <scope>NUCLEOTIDE SEQUENCE [LARGE SCALE GENOMIC DNA]</scope>
    <source>
        <strain evidence="1 2">CMES1059</strain>
    </source>
</reference>
<gene>
    <name evidence="1" type="ORF">CTRU02_207873</name>
</gene>
<protein>
    <submittedName>
        <fullName evidence="1">Major facilitator superfamily transporter</fullName>
    </submittedName>
</protein>
<comment type="caution">
    <text evidence="1">The sequence shown here is derived from an EMBL/GenBank/DDBJ whole genome shotgun (WGS) entry which is preliminary data.</text>
</comment>
<name>A0ACC3Z210_COLTU</name>
<dbReference type="EMBL" id="VUJX02000004">
    <property type="protein sequence ID" value="KAL0938142.1"/>
    <property type="molecule type" value="Genomic_DNA"/>
</dbReference>
<accession>A0ACC3Z210</accession>
<sequence>MGERSLTAGDCSEPALEQPREVDQVIPEKTDGNIQDTKPVTSAVPTIFAESSPGRDASLNENDLMGAYSKFAPTQRIIIITFASAIGLLSPLSSNLYTPAIPAVARDLNVSTDAINLTITSYLVLQGISPTLWSAIGDSTGRRLLYIIALTVYLGSCVGLALSDTYPAVVALRAVQAMGSASTTALGASLIGDLIHISQRGSYMGNYSALGGASSAFGPLLGGLFAQYTGWRGMFVFLSALAVFLLLFTALLLPETKRGIVDDGTVQPPRYLRVPLKWLDAPKSSPEAVGQAGAKFRIDFGAPVRLLVEPECLCIVLFAGVCFAVWQVTMVATATLYAERYGLNELSIGLTYISNGVGSICGSVLTGKLLDREYKQQLVRERAARQTADDDRSPPVVEVQHIELARIKPIIIPTIGYVVSVVALGWIIESHVHIAASITMAFFVGGLNTIILAAFSTLIVDLFRSQSFSATASMNLSRCLLSADGTAAIGPLIRAVGVGWAFTICAVAALASCSFAVIELWRGPRWRAKRAAAAEREKVG</sequence>
<organism evidence="1 2">
    <name type="scientific">Colletotrichum truncatum</name>
    <name type="common">Anthracnose fungus</name>
    <name type="synonym">Colletotrichum capsici</name>
    <dbReference type="NCBI Taxonomy" id="5467"/>
    <lineage>
        <taxon>Eukaryota</taxon>
        <taxon>Fungi</taxon>
        <taxon>Dikarya</taxon>
        <taxon>Ascomycota</taxon>
        <taxon>Pezizomycotina</taxon>
        <taxon>Sordariomycetes</taxon>
        <taxon>Hypocreomycetidae</taxon>
        <taxon>Glomerellales</taxon>
        <taxon>Glomerellaceae</taxon>
        <taxon>Colletotrichum</taxon>
        <taxon>Colletotrichum truncatum species complex</taxon>
    </lineage>
</organism>
<proteinExistence type="predicted"/>
<keyword evidence="2" id="KW-1185">Reference proteome</keyword>
<dbReference type="Proteomes" id="UP000805649">
    <property type="component" value="Unassembled WGS sequence"/>
</dbReference>
<evidence type="ECO:0000313" key="1">
    <source>
        <dbReference type="EMBL" id="KAL0938142.1"/>
    </source>
</evidence>